<protein>
    <submittedName>
        <fullName evidence="1">Uncharacterized protein</fullName>
    </submittedName>
</protein>
<name>G2JBT0_9BURK</name>
<reference evidence="1 2" key="1">
    <citation type="submission" date="2011-08" db="EMBL/GenBank/DDBJ databases">
        <title>The genome of the obligate endobacterium of an arbuscular mycorrhizal fungus reveals an interphylum network of nutritional interactions.</title>
        <authorList>
            <person name="Ghignone S."/>
            <person name="Salvioli A."/>
            <person name="Anca I."/>
            <person name="Lumini E."/>
            <person name="Ortu G."/>
            <person name="Petiti L."/>
            <person name="Cruveiller S."/>
            <person name="Bianciotto V."/>
            <person name="Piffanelli P."/>
            <person name="Lanfranco L."/>
            <person name="Bonfante P."/>
        </authorList>
    </citation>
    <scope>NUCLEOTIDE SEQUENCE [LARGE SCALE GENOMIC DNA]</scope>
    <source>
        <strain evidence="1 2">BEG34</strain>
    </source>
</reference>
<evidence type="ECO:0000313" key="1">
    <source>
        <dbReference type="EMBL" id="CCD30235.1"/>
    </source>
</evidence>
<gene>
    <name evidence="1" type="ORF">CAGGBEG34_600006</name>
</gene>
<dbReference type="EMBL" id="CAFB01000081">
    <property type="protein sequence ID" value="CCD30235.1"/>
    <property type="molecule type" value="Genomic_DNA"/>
</dbReference>
<evidence type="ECO:0000313" key="2">
    <source>
        <dbReference type="Proteomes" id="UP000054051"/>
    </source>
</evidence>
<sequence length="73" mass="8577">MIEAERMMPSEILETFEYEGRIIHVHLEEDASDQDWLTVRAYYADGTLVNPFVYSVYRIKSGYRGLMQAKKTL</sequence>
<accession>G2JBT0</accession>
<proteinExistence type="predicted"/>
<comment type="caution">
    <text evidence="1">The sequence shown here is derived from an EMBL/GenBank/DDBJ whole genome shotgun (WGS) entry which is preliminary data.</text>
</comment>
<organism evidence="1 2">
    <name type="scientific">Candidatus Glomeribacter gigasporarum BEG34</name>
    <dbReference type="NCBI Taxonomy" id="1070319"/>
    <lineage>
        <taxon>Bacteria</taxon>
        <taxon>Pseudomonadati</taxon>
        <taxon>Pseudomonadota</taxon>
        <taxon>Betaproteobacteria</taxon>
        <taxon>Burkholderiales</taxon>
        <taxon>Burkholderiaceae</taxon>
        <taxon>Candidatus Glomeribacter</taxon>
    </lineage>
</organism>
<keyword evidence="2" id="KW-1185">Reference proteome</keyword>
<dbReference type="Proteomes" id="UP000054051">
    <property type="component" value="Unassembled WGS sequence"/>
</dbReference>
<dbReference type="AlphaFoldDB" id="G2JBT0"/>